<gene>
    <name evidence="2" type="ORF">M2325_001268</name>
</gene>
<name>A0ABT2EXP5_METVO</name>
<feature type="domain" description="Restriction endonuclease type IV Mrr" evidence="1">
    <location>
        <begin position="10"/>
        <end position="135"/>
    </location>
</feature>
<dbReference type="Pfam" id="PF04471">
    <property type="entry name" value="Mrr_cat"/>
    <property type="match status" value="1"/>
</dbReference>
<keyword evidence="3" id="KW-1185">Reference proteome</keyword>
<accession>A0ABT2EXP5</accession>
<dbReference type="InterPro" id="IPR007560">
    <property type="entry name" value="Restrct_endonuc_IV_Mrr"/>
</dbReference>
<evidence type="ECO:0000313" key="2">
    <source>
        <dbReference type="EMBL" id="MCS3922572.1"/>
    </source>
</evidence>
<comment type="caution">
    <text evidence="2">The sequence shown here is derived from an EMBL/GenBank/DDBJ whole genome shotgun (WGS) entry which is preliminary data.</text>
</comment>
<protein>
    <submittedName>
        <fullName evidence="2">Restriction system protein</fullName>
    </submittedName>
</protein>
<dbReference type="SUPFAM" id="SSF52980">
    <property type="entry name" value="Restriction endonuclease-like"/>
    <property type="match status" value="1"/>
</dbReference>
<dbReference type="EMBL" id="JANUCQ010000003">
    <property type="protein sequence ID" value="MCS3922572.1"/>
    <property type="molecule type" value="Genomic_DNA"/>
</dbReference>
<dbReference type="Proteomes" id="UP001140258">
    <property type="component" value="Unassembled WGS sequence"/>
</dbReference>
<dbReference type="InterPro" id="IPR011335">
    <property type="entry name" value="Restrct_endonuc-II-like"/>
</dbReference>
<dbReference type="RefSeq" id="WP_259052131.1">
    <property type="nucleotide sequence ID" value="NZ_JANUCQ010000003.1"/>
</dbReference>
<evidence type="ECO:0000259" key="1">
    <source>
        <dbReference type="Pfam" id="PF04471"/>
    </source>
</evidence>
<proteinExistence type="predicted"/>
<organism evidence="2 3">
    <name type="scientific">Methanococcus voltae PS</name>
    <dbReference type="NCBI Taxonomy" id="523842"/>
    <lineage>
        <taxon>Archaea</taxon>
        <taxon>Methanobacteriati</taxon>
        <taxon>Methanobacteriota</taxon>
        <taxon>Methanomada group</taxon>
        <taxon>Methanococci</taxon>
        <taxon>Methanococcales</taxon>
        <taxon>Methanococcaceae</taxon>
        <taxon>Methanococcus</taxon>
    </lineage>
</organism>
<sequence>MSNKKGYYNLDSLDGYEFEEFVAQILRHNNYEDVVVTQRSNDKGKDIIAKSKKGKRFKYPVVVECKHQKSVGRPVVQKLQGALLHELGDSQYIKGMIVTSGTFTKGAIEYTEEINNMYSETMELELIDGKELIKRCKASNIVVKNGKIQINSDLTFENISEEEQFNYALNNLKNITGIEKVQYDIKCLRTYHPYFFVPYGVDSSTSTRVGCIYQVREKNKNMVLDGISGAVCEDVEAIYDENAKVIKIPKNDLKDLKPFEFSQKEIEDIVKDIIIDKYTKNVTYTGNNNVTYNKVCSPLRKDIFFKKTSAIYSPTYHNVININQNQYSQKIITNKTSVLELNNELTCCKVCGEKAENRYICPVCGKILCKKHTVFDYLDKSPVCQEHRIAQKLLLQNIYFSSPQSHYMFMEQWVNMNIIHKIICDKYVSMLLVILGVVIASYIL</sequence>
<evidence type="ECO:0000313" key="3">
    <source>
        <dbReference type="Proteomes" id="UP001140258"/>
    </source>
</evidence>
<dbReference type="PANTHER" id="PTHR30015:SF7">
    <property type="entry name" value="TYPE IV METHYL-DIRECTED RESTRICTION ENZYME ECOKMRR"/>
    <property type="match status" value="1"/>
</dbReference>
<reference evidence="2" key="1">
    <citation type="submission" date="2022-08" db="EMBL/GenBank/DDBJ databases">
        <title>Genomic Encyclopedia of Type Strains, Phase V (KMG-V): Genome sequencing to study the core and pangenomes of soil and plant-associated prokaryotes.</title>
        <authorList>
            <person name="Whitman W."/>
        </authorList>
    </citation>
    <scope>NUCLEOTIDE SEQUENCE</scope>
    <source>
        <strain evidence="2">PS</strain>
    </source>
</reference>
<dbReference type="InterPro" id="IPR011856">
    <property type="entry name" value="tRNA_endonuc-like_dom_sf"/>
</dbReference>
<dbReference type="InterPro" id="IPR052906">
    <property type="entry name" value="Type_IV_Methyl-Rstrct_Enzyme"/>
</dbReference>
<dbReference type="Gene3D" id="3.40.1350.10">
    <property type="match status" value="1"/>
</dbReference>
<dbReference type="PANTHER" id="PTHR30015">
    <property type="entry name" value="MRR RESTRICTION SYSTEM PROTEIN"/>
    <property type="match status" value="1"/>
</dbReference>